<dbReference type="EMBL" id="BMIN01000024">
    <property type="protein sequence ID" value="GGD27241.1"/>
    <property type="molecule type" value="Genomic_DNA"/>
</dbReference>
<feature type="transmembrane region" description="Helical" evidence="1">
    <location>
        <begin position="38"/>
        <end position="58"/>
    </location>
</feature>
<feature type="transmembrane region" description="Helical" evidence="1">
    <location>
        <begin position="173"/>
        <end position="192"/>
    </location>
</feature>
<sequence>MDNRRTSVAKTYLWMGEAMIFYLLLGPIYFLFYPNEPLPFWSFLLVVVVSKLLLSLGLKLTTSSIIIIFYVPLTALVTSYFSPFNLILSILLSSYLAWRFIVHERDPELGNEQALLMASLIFLILNVLFFNQESVYYMAALQLVVLVFGYLWSHVLSVDAQANKNSVYSRTTTVMGLFVGVAVGVFLIYDLFRAGFTGGGALIAQGFALIVRGILFLFSWTGLGDEWNERVDEIEPADMGLEENKVGEDQPAPGVAPDLSDLLYWGALFIIVVIGIVVAIRMRNKKIESSEDTYEEERSVTYSTLSAERKSSWSSSFKRLFRSAPNDEARKLFYNFEAFATKTGNGRAPSETIEEWFNRLGVPGGDADLYQKVRYGDRPLTEKELELFKETIESLRTNIRKNK</sequence>
<evidence type="ECO:0000313" key="2">
    <source>
        <dbReference type="EMBL" id="GGD27241.1"/>
    </source>
</evidence>
<feature type="transmembrane region" description="Helical" evidence="1">
    <location>
        <begin position="113"/>
        <end position="130"/>
    </location>
</feature>
<gene>
    <name evidence="2" type="ORF">GCM10011389_38460</name>
</gene>
<keyword evidence="1" id="KW-0812">Transmembrane</keyword>
<protein>
    <recommendedName>
        <fullName evidence="4">DUF4129 domain-containing protein</fullName>
    </recommendedName>
</protein>
<proteinExistence type="predicted"/>
<comment type="caution">
    <text evidence="2">The sequence shown here is derived from an EMBL/GenBank/DDBJ whole genome shotgun (WGS) entry which is preliminary data.</text>
</comment>
<dbReference type="Proteomes" id="UP000642571">
    <property type="component" value="Unassembled WGS sequence"/>
</dbReference>
<evidence type="ECO:0008006" key="4">
    <source>
        <dbReference type="Google" id="ProtNLM"/>
    </source>
</evidence>
<feature type="transmembrane region" description="Helical" evidence="1">
    <location>
        <begin position="65"/>
        <end position="93"/>
    </location>
</feature>
<evidence type="ECO:0000256" key="1">
    <source>
        <dbReference type="SAM" id="Phobius"/>
    </source>
</evidence>
<dbReference type="RefSeq" id="WP_188655961.1">
    <property type="nucleotide sequence ID" value="NZ_BMIN01000024.1"/>
</dbReference>
<keyword evidence="3" id="KW-1185">Reference proteome</keyword>
<evidence type="ECO:0000313" key="3">
    <source>
        <dbReference type="Proteomes" id="UP000642571"/>
    </source>
</evidence>
<keyword evidence="1" id="KW-1133">Transmembrane helix</keyword>
<feature type="transmembrane region" description="Helical" evidence="1">
    <location>
        <begin position="12"/>
        <end position="32"/>
    </location>
</feature>
<feature type="transmembrane region" description="Helical" evidence="1">
    <location>
        <begin position="262"/>
        <end position="280"/>
    </location>
</feature>
<keyword evidence="1" id="KW-0472">Membrane</keyword>
<reference evidence="3" key="1">
    <citation type="journal article" date="2019" name="Int. J. Syst. Evol. Microbiol.">
        <title>The Global Catalogue of Microorganisms (GCM) 10K type strain sequencing project: providing services to taxonomists for standard genome sequencing and annotation.</title>
        <authorList>
            <consortium name="The Broad Institute Genomics Platform"/>
            <consortium name="The Broad Institute Genome Sequencing Center for Infectious Disease"/>
            <person name="Wu L."/>
            <person name="Ma J."/>
        </authorList>
    </citation>
    <scope>NUCLEOTIDE SEQUENCE [LARGE SCALE GENOMIC DNA]</scope>
    <source>
        <strain evidence="3">CGMCC 1.15353</strain>
    </source>
</reference>
<accession>A0ABQ1QHE3</accession>
<name>A0ABQ1QHE3_9BACI</name>
<organism evidence="2 3">
    <name type="scientific">Pontibacillus salipaludis</name>
    <dbReference type="NCBI Taxonomy" id="1697394"/>
    <lineage>
        <taxon>Bacteria</taxon>
        <taxon>Bacillati</taxon>
        <taxon>Bacillota</taxon>
        <taxon>Bacilli</taxon>
        <taxon>Bacillales</taxon>
        <taxon>Bacillaceae</taxon>
        <taxon>Pontibacillus</taxon>
    </lineage>
</organism>
<feature type="transmembrane region" description="Helical" evidence="1">
    <location>
        <begin position="199"/>
        <end position="220"/>
    </location>
</feature>
<feature type="transmembrane region" description="Helical" evidence="1">
    <location>
        <begin position="135"/>
        <end position="153"/>
    </location>
</feature>